<comment type="caution">
    <text evidence="15">The sequence shown here is derived from an EMBL/GenBank/DDBJ whole genome shotgun (WGS) entry which is preliminary data.</text>
</comment>
<dbReference type="PANTHER" id="PTHR32089">
    <property type="entry name" value="METHYL-ACCEPTING CHEMOTAXIS PROTEIN MCPB"/>
    <property type="match status" value="1"/>
</dbReference>
<comment type="similarity">
    <text evidence="10">Belongs to the methyl-accepting chemotaxis (MCP) protein family.</text>
</comment>
<dbReference type="CDD" id="cd11386">
    <property type="entry name" value="MCP_signal"/>
    <property type="match status" value="1"/>
</dbReference>
<dbReference type="EMBL" id="BAAAET010000003">
    <property type="protein sequence ID" value="GAA0694917.1"/>
    <property type="molecule type" value="Genomic_DNA"/>
</dbReference>
<dbReference type="InterPro" id="IPR003122">
    <property type="entry name" value="Tar_rcpt_lig-bd"/>
</dbReference>
<dbReference type="Pfam" id="PF00015">
    <property type="entry name" value="MCPsignal"/>
    <property type="match status" value="1"/>
</dbReference>
<dbReference type="InterPro" id="IPR004090">
    <property type="entry name" value="Chemotax_Me-accpt_rcpt"/>
</dbReference>
<evidence type="ECO:0000256" key="6">
    <source>
        <dbReference type="ARBA" id="ARBA00022692"/>
    </source>
</evidence>
<keyword evidence="12" id="KW-0175">Coiled coil</keyword>
<keyword evidence="5" id="KW-0997">Cell inner membrane</keyword>
<evidence type="ECO:0000256" key="5">
    <source>
        <dbReference type="ARBA" id="ARBA00022519"/>
    </source>
</evidence>
<keyword evidence="16" id="KW-1185">Reference proteome</keyword>
<keyword evidence="7" id="KW-1133">Transmembrane helix</keyword>
<evidence type="ECO:0000256" key="2">
    <source>
        <dbReference type="ARBA" id="ARBA00022475"/>
    </source>
</evidence>
<dbReference type="InterPro" id="IPR035440">
    <property type="entry name" value="4HB_MCP_dom_sf"/>
</dbReference>
<evidence type="ECO:0000256" key="10">
    <source>
        <dbReference type="ARBA" id="ARBA00029447"/>
    </source>
</evidence>
<comment type="subcellular location">
    <subcellularLocation>
        <location evidence="1">Cell inner membrane</location>
        <topology evidence="1">Multi-pass membrane protein</topology>
    </subcellularLocation>
</comment>
<evidence type="ECO:0000259" key="13">
    <source>
        <dbReference type="PROSITE" id="PS50111"/>
    </source>
</evidence>
<evidence type="ECO:0000256" key="3">
    <source>
        <dbReference type="ARBA" id="ARBA00022481"/>
    </source>
</evidence>
<evidence type="ECO:0000256" key="1">
    <source>
        <dbReference type="ARBA" id="ARBA00004429"/>
    </source>
</evidence>
<dbReference type="PRINTS" id="PR00260">
    <property type="entry name" value="CHEMTRNSDUCR"/>
</dbReference>
<dbReference type="SUPFAM" id="SSF47170">
    <property type="entry name" value="Aspartate receptor, ligand-binding domain"/>
    <property type="match status" value="1"/>
</dbReference>
<dbReference type="Proteomes" id="UP001499915">
    <property type="component" value="Unassembled WGS sequence"/>
</dbReference>
<keyword evidence="9 11" id="KW-0807">Transducer</keyword>
<dbReference type="InterPro" id="IPR004089">
    <property type="entry name" value="MCPsignal_dom"/>
</dbReference>
<name>A0ABN1I7J6_9GAMM</name>
<keyword evidence="2" id="KW-1003">Cell membrane</keyword>
<evidence type="ECO:0000313" key="16">
    <source>
        <dbReference type="Proteomes" id="UP001499915"/>
    </source>
</evidence>
<keyword evidence="6" id="KW-0812">Transmembrane</keyword>
<keyword evidence="4" id="KW-0145">Chemotaxis</keyword>
<proteinExistence type="inferred from homology"/>
<evidence type="ECO:0000259" key="14">
    <source>
        <dbReference type="PROSITE" id="PS50885"/>
    </source>
</evidence>
<dbReference type="Gene3D" id="1.20.120.30">
    <property type="entry name" value="Aspartate receptor, ligand-binding domain"/>
    <property type="match status" value="1"/>
</dbReference>
<dbReference type="SMART" id="SM00304">
    <property type="entry name" value="HAMP"/>
    <property type="match status" value="1"/>
</dbReference>
<dbReference type="PROSITE" id="PS50111">
    <property type="entry name" value="CHEMOTAXIS_TRANSDUC_2"/>
    <property type="match status" value="1"/>
</dbReference>
<evidence type="ECO:0000313" key="15">
    <source>
        <dbReference type="EMBL" id="GAA0694917.1"/>
    </source>
</evidence>
<keyword evidence="3" id="KW-0488">Methylation</keyword>
<dbReference type="InterPro" id="IPR003660">
    <property type="entry name" value="HAMP_dom"/>
</dbReference>
<evidence type="ECO:0000256" key="12">
    <source>
        <dbReference type="SAM" id="Coils"/>
    </source>
</evidence>
<dbReference type="SMART" id="SM00283">
    <property type="entry name" value="MA"/>
    <property type="match status" value="1"/>
</dbReference>
<dbReference type="Gene3D" id="1.10.287.950">
    <property type="entry name" value="Methyl-accepting chemotaxis protein"/>
    <property type="match status" value="1"/>
</dbReference>
<organism evidence="15 16">
    <name type="scientific">Marinobacterium maritimum</name>
    <dbReference type="NCBI Taxonomy" id="500162"/>
    <lineage>
        <taxon>Bacteria</taxon>
        <taxon>Pseudomonadati</taxon>
        <taxon>Pseudomonadota</taxon>
        <taxon>Gammaproteobacteria</taxon>
        <taxon>Oceanospirillales</taxon>
        <taxon>Oceanospirillaceae</taxon>
        <taxon>Marinobacterium</taxon>
    </lineage>
</organism>
<protein>
    <submittedName>
        <fullName evidence="15">Methyl-accepting chemotaxis protein</fullName>
    </submittedName>
</protein>
<feature type="coiled-coil region" evidence="12">
    <location>
        <begin position="268"/>
        <end position="313"/>
    </location>
</feature>
<keyword evidence="8" id="KW-0472">Membrane</keyword>
<dbReference type="Pfam" id="PF00672">
    <property type="entry name" value="HAMP"/>
    <property type="match status" value="1"/>
</dbReference>
<dbReference type="CDD" id="cd06225">
    <property type="entry name" value="HAMP"/>
    <property type="match status" value="1"/>
</dbReference>
<feature type="domain" description="Methyl-accepting transducer" evidence="13">
    <location>
        <begin position="271"/>
        <end position="507"/>
    </location>
</feature>
<evidence type="ECO:0000256" key="8">
    <source>
        <dbReference type="ARBA" id="ARBA00023136"/>
    </source>
</evidence>
<gene>
    <name evidence="15" type="ORF">GCM10009104_23080</name>
</gene>
<dbReference type="PANTHER" id="PTHR32089:SF120">
    <property type="entry name" value="METHYL-ACCEPTING CHEMOTAXIS PROTEIN TLPQ"/>
    <property type="match status" value="1"/>
</dbReference>
<dbReference type="PROSITE" id="PS50885">
    <property type="entry name" value="HAMP"/>
    <property type="match status" value="1"/>
</dbReference>
<feature type="domain" description="HAMP" evidence="14">
    <location>
        <begin position="214"/>
        <end position="266"/>
    </location>
</feature>
<dbReference type="Pfam" id="PF02203">
    <property type="entry name" value="TarH"/>
    <property type="match status" value="1"/>
</dbReference>
<evidence type="ECO:0000256" key="9">
    <source>
        <dbReference type="ARBA" id="ARBA00023224"/>
    </source>
</evidence>
<dbReference type="SUPFAM" id="SSF58104">
    <property type="entry name" value="Methyl-accepting chemotaxis protein (MCP) signaling domain"/>
    <property type="match status" value="1"/>
</dbReference>
<dbReference type="RefSeq" id="WP_343806079.1">
    <property type="nucleotide sequence ID" value="NZ_BAAAET010000003.1"/>
</dbReference>
<sequence length="543" mass="59100">MELKHVKIRTALLLILLVFSGVLILSSVNAWWSARDAHQALIQLNRITEEQTVPVTNTLITVLRARLAVIGAEAEYQNGNLADARHSHEASARFAGEAAETFRLFQQAEKSPETEVIAQQVSARFSQFQRAVEQLNRALDSRDRSAFLAANLEARNSSEGYYAALREFQQQLADDRHVRMSEAQATYDSATYKAIGVTLLSLLLVSLSLWYVRRHVTAPLQLAQEHFRVMAQGDLTRDIDISSDNEIGELFRSLHEMKQAKRSMIRALMESSSQLASAAEELNSVTEESQRGLQEQSDQLQQAATAITELSTAVDDVASNAVTTSEASQASNSLAAECRQGVEATTADIHAVAEGVAQTSTQVAELAENSRNIGQILDVIHDVAEQTNLLALNAAIEAARAGEAGRGFAVVADEVRTLAQRTQASTTEIEKLIQAMRQGTNTVMQAMGGCRESAERTLTGAGMVNSALEEIFGSISQINDRNLVIASAAEEQAQVAREVDQNLVNIRDLATQTAAGADQTSAASQELSRLAVEMHDMVVHFRT</sequence>
<reference evidence="15 16" key="1">
    <citation type="journal article" date="2019" name="Int. J. Syst. Evol. Microbiol.">
        <title>The Global Catalogue of Microorganisms (GCM) 10K type strain sequencing project: providing services to taxonomists for standard genome sequencing and annotation.</title>
        <authorList>
            <consortium name="The Broad Institute Genomics Platform"/>
            <consortium name="The Broad Institute Genome Sequencing Center for Infectious Disease"/>
            <person name="Wu L."/>
            <person name="Ma J."/>
        </authorList>
    </citation>
    <scope>NUCLEOTIDE SEQUENCE [LARGE SCALE GENOMIC DNA]</scope>
    <source>
        <strain evidence="15 16">JCM 15134</strain>
    </source>
</reference>
<accession>A0ABN1I7J6</accession>
<evidence type="ECO:0000256" key="11">
    <source>
        <dbReference type="PROSITE-ProRule" id="PRU00284"/>
    </source>
</evidence>
<evidence type="ECO:0000256" key="4">
    <source>
        <dbReference type="ARBA" id="ARBA00022500"/>
    </source>
</evidence>
<evidence type="ECO:0000256" key="7">
    <source>
        <dbReference type="ARBA" id="ARBA00022989"/>
    </source>
</evidence>